<dbReference type="SUPFAM" id="SSF51197">
    <property type="entry name" value="Clavaminate synthase-like"/>
    <property type="match status" value="1"/>
</dbReference>
<dbReference type="PANTHER" id="PTHR35259">
    <property type="entry name" value="BOMBESIN RECEPTOR-ACTIVATED PROTEIN C6ORF89"/>
    <property type="match status" value="1"/>
</dbReference>
<feature type="transmembrane region" description="Helical" evidence="1">
    <location>
        <begin position="59"/>
        <end position="78"/>
    </location>
</feature>
<evidence type="ECO:0000313" key="2">
    <source>
        <dbReference type="EnsemblMetazoa" id="XP_001201248"/>
    </source>
</evidence>
<dbReference type="EnsemblMetazoa" id="XM_001201248">
    <property type="protein sequence ID" value="XP_001201248"/>
    <property type="gene ID" value="LOC764759"/>
</dbReference>
<dbReference type="GO" id="GO:0016706">
    <property type="term" value="F:2-oxoglutarate-dependent dioxygenase activity"/>
    <property type="evidence" value="ECO:0000318"/>
    <property type="project" value="GO_Central"/>
</dbReference>
<reference evidence="2" key="2">
    <citation type="submission" date="2021-01" db="UniProtKB">
        <authorList>
            <consortium name="EnsemblMetazoa"/>
        </authorList>
    </citation>
    <scope>IDENTIFICATION</scope>
</reference>
<dbReference type="KEGG" id="spu:764759"/>
<keyword evidence="1" id="KW-1133">Transmembrane helix</keyword>
<keyword evidence="1" id="KW-0812">Transmembrane</keyword>
<name>A0A7M7LIQ6_STRPU</name>
<dbReference type="RefSeq" id="XP_001201248.2">
    <property type="nucleotide sequence ID" value="XM_001201248.4"/>
</dbReference>
<dbReference type="PANTHER" id="PTHR35259:SF2">
    <property type="match status" value="1"/>
</dbReference>
<organism evidence="2 3">
    <name type="scientific">Strongylocentrotus purpuratus</name>
    <name type="common">Purple sea urchin</name>
    <dbReference type="NCBI Taxonomy" id="7668"/>
    <lineage>
        <taxon>Eukaryota</taxon>
        <taxon>Metazoa</taxon>
        <taxon>Echinodermata</taxon>
        <taxon>Eleutherozoa</taxon>
        <taxon>Echinozoa</taxon>
        <taxon>Echinoidea</taxon>
        <taxon>Euechinoidea</taxon>
        <taxon>Echinacea</taxon>
        <taxon>Camarodonta</taxon>
        <taxon>Echinidea</taxon>
        <taxon>Strongylocentrotidae</taxon>
        <taxon>Strongylocentrotus</taxon>
    </lineage>
</organism>
<dbReference type="GeneID" id="764759"/>
<evidence type="ECO:0008006" key="4">
    <source>
        <dbReference type="Google" id="ProtNLM"/>
    </source>
</evidence>
<accession>A0A7M7LIQ6</accession>
<dbReference type="OMA" id="ETLWENC"/>
<keyword evidence="1" id="KW-0472">Membrane</keyword>
<reference evidence="3" key="1">
    <citation type="submission" date="2015-02" db="EMBL/GenBank/DDBJ databases">
        <title>Genome sequencing for Strongylocentrotus purpuratus.</title>
        <authorList>
            <person name="Murali S."/>
            <person name="Liu Y."/>
            <person name="Vee V."/>
            <person name="English A."/>
            <person name="Wang M."/>
            <person name="Skinner E."/>
            <person name="Han Y."/>
            <person name="Muzny D.M."/>
            <person name="Worley K.C."/>
            <person name="Gibbs R.A."/>
        </authorList>
    </citation>
    <scope>NUCLEOTIDE SEQUENCE</scope>
</reference>
<keyword evidence="3" id="KW-1185">Reference proteome</keyword>
<dbReference type="AlphaFoldDB" id="A0A7M7LIQ6"/>
<dbReference type="InParanoid" id="A0A7M7LIQ6"/>
<protein>
    <recommendedName>
        <fullName evidence="4">Transmembrane protein</fullName>
    </recommendedName>
</protein>
<evidence type="ECO:0000313" key="3">
    <source>
        <dbReference type="Proteomes" id="UP000007110"/>
    </source>
</evidence>
<proteinExistence type="predicted"/>
<evidence type="ECO:0000256" key="1">
    <source>
        <dbReference type="SAM" id="Phobius"/>
    </source>
</evidence>
<dbReference type="Proteomes" id="UP000007110">
    <property type="component" value="Unassembled WGS sequence"/>
</dbReference>
<dbReference type="OrthoDB" id="10059103at2759"/>
<dbReference type="InterPro" id="IPR038757">
    <property type="entry name" value="BRAP"/>
</dbReference>
<sequence>MERRRSLKMSRKQKIEEIDQKLMQTLKMCAAEKICPEEFRSLTRPLRMIHQKWRRRERINSIIFISLVVVVVAVLYQVEATAEFISAVGKIGMVKLVLPYWDWTTIHARDCLFQNPYREPGGITEEECEPLVNLSKVERVENLSQDAMTEDHLFIAVPVIVTDAMTDWRAVKDVNFSLEYISELYIDDPILSETSVCSVSGLDMASTLQGFFKKMHTLDNFQVHWGHCKLPAAKVLRQYYRRPYFLPGMVEADPKNFIIVGGRKDEETIPEYRGFDPANMQVTWVSQVKGQFKFKLLPDPVCEEKCEELEGTLNEGETLVYCNDFWYLQYSAGPIGISLAISSGGAWEDL</sequence>
<dbReference type="Gene3D" id="2.60.120.650">
    <property type="entry name" value="Cupin"/>
    <property type="match status" value="1"/>
</dbReference>